<dbReference type="EMBL" id="SCEB01214482">
    <property type="protein sequence ID" value="RXM35088.1"/>
    <property type="molecule type" value="Genomic_DNA"/>
</dbReference>
<comment type="caution">
    <text evidence="2">The sequence shown here is derived from an EMBL/GenBank/DDBJ whole genome shotgun (WGS) entry which is preliminary data.</text>
</comment>
<feature type="compositionally biased region" description="Basic and acidic residues" evidence="1">
    <location>
        <begin position="35"/>
        <end position="48"/>
    </location>
</feature>
<proteinExistence type="predicted"/>
<evidence type="ECO:0000256" key="1">
    <source>
        <dbReference type="SAM" id="MobiDB-lite"/>
    </source>
</evidence>
<evidence type="ECO:0000313" key="3">
    <source>
        <dbReference type="Proteomes" id="UP000289886"/>
    </source>
</evidence>
<dbReference type="Proteomes" id="UP000289886">
    <property type="component" value="Unassembled WGS sequence"/>
</dbReference>
<organism evidence="2 3">
    <name type="scientific">Acipenser ruthenus</name>
    <name type="common">Sterlet sturgeon</name>
    <dbReference type="NCBI Taxonomy" id="7906"/>
    <lineage>
        <taxon>Eukaryota</taxon>
        <taxon>Metazoa</taxon>
        <taxon>Chordata</taxon>
        <taxon>Craniata</taxon>
        <taxon>Vertebrata</taxon>
        <taxon>Euteleostomi</taxon>
        <taxon>Actinopterygii</taxon>
        <taxon>Chondrostei</taxon>
        <taxon>Acipenseriformes</taxon>
        <taxon>Acipenseridae</taxon>
        <taxon>Acipenser</taxon>
    </lineage>
</organism>
<name>A0A444UJ13_ACIRT</name>
<evidence type="ECO:0000313" key="2">
    <source>
        <dbReference type="EMBL" id="RXM35088.1"/>
    </source>
</evidence>
<gene>
    <name evidence="2" type="ORF">EOD39_0974</name>
</gene>
<feature type="compositionally biased region" description="Basic and acidic residues" evidence="1">
    <location>
        <begin position="56"/>
        <end position="68"/>
    </location>
</feature>
<reference evidence="2 3" key="1">
    <citation type="submission" date="2019-01" db="EMBL/GenBank/DDBJ databases">
        <title>Draft Genome and Complete Hox-Cluster Characterization of the Sterlet Sturgeon (Acipenser ruthenus).</title>
        <authorList>
            <person name="Wei Q."/>
        </authorList>
    </citation>
    <scope>NUCLEOTIDE SEQUENCE [LARGE SCALE GENOMIC DNA]</scope>
    <source>
        <strain evidence="2">WHYD16114868_AA</strain>
        <tissue evidence="2">Blood</tissue>
    </source>
</reference>
<accession>A0A444UJ13</accession>
<dbReference type="AlphaFoldDB" id="A0A444UJ13"/>
<keyword evidence="3" id="KW-1185">Reference proteome</keyword>
<feature type="region of interest" description="Disordered" evidence="1">
    <location>
        <begin position="35"/>
        <end position="115"/>
    </location>
</feature>
<protein>
    <submittedName>
        <fullName evidence="2">Uncharacterized protein</fullName>
    </submittedName>
</protein>
<sequence>MPQKVKQERTEMAVSPPLRGDELWERLKELVAEMAHRTKQTRGRDVSEQRLPIGSHNRDFAFPRRPGSDHGPPGAAWSGLGPLQLPSGMRPPARPNSRTAVPDELSPLLGPAPPSIEAAACTAVPGELSPPLGSMPSSTEAAACTTILVQLRPLLGPVPSSTGVGIAE</sequence>